<accession>D2RDF9</accession>
<sequence length="128" mass="14856">MMYKNTYLEKMGELLKHVMDVANDIEKAVKELTDDENIKEMFRSDVEFVMDKFYGGDITVEEALNNLSMLKIYAISQLDTHYKRILDVLDDLERKIKKLKEEVSEGIVADVVEYIVKTVESAEQELKG</sequence>
<reference evidence="2 3" key="1">
    <citation type="journal article" date="2010" name="Stand. Genomic Sci.">
        <title>Complete genome sequence of Archaeoglobus profundus type strain (AV18).</title>
        <authorList>
            <person name="von Jan M."/>
            <person name="Lapidus A."/>
            <person name="Del Rio T.G."/>
            <person name="Copeland A."/>
            <person name="Tice H."/>
            <person name="Cheng J.F."/>
            <person name="Lucas S."/>
            <person name="Chen F."/>
            <person name="Nolan M."/>
            <person name="Goodwin L."/>
            <person name="Han C."/>
            <person name="Pitluck S."/>
            <person name="Liolios K."/>
            <person name="Ivanova N."/>
            <person name="Mavromatis K."/>
            <person name="Ovchinnikova G."/>
            <person name="Chertkov O."/>
            <person name="Pati A."/>
            <person name="Chen A."/>
            <person name="Palaniappan K."/>
            <person name="Land M."/>
            <person name="Hauser L."/>
            <person name="Chang Y.J."/>
            <person name="Jeffries C.D."/>
            <person name="Saunders E."/>
            <person name="Brettin T."/>
            <person name="Detter J.C."/>
            <person name="Chain P."/>
            <person name="Eichinger K."/>
            <person name="Huber H."/>
            <person name="Spring S."/>
            <person name="Rohde M."/>
            <person name="Goker M."/>
            <person name="Wirth R."/>
            <person name="Woyke T."/>
            <person name="Bristow J."/>
            <person name="Eisen J.A."/>
            <person name="Markowitz V."/>
            <person name="Hugenholtz P."/>
            <person name="Kyrpides N.C."/>
            <person name="Klenk H.P."/>
        </authorList>
    </citation>
    <scope>NUCLEOTIDE SEQUENCE [LARGE SCALE GENOMIC DNA]</scope>
    <source>
        <strain evidence="3">DSM 5631 / JCM 9629 / NBRC 100127 / Av18</strain>
    </source>
</reference>
<dbReference type="InterPro" id="IPR036564">
    <property type="entry name" value="AF0941-like_sf"/>
</dbReference>
<keyword evidence="1" id="KW-0175">Coiled coil</keyword>
<dbReference type="PaxDb" id="572546-Arcpr_1094"/>
<organism evidence="2 3">
    <name type="scientific">Archaeoglobus profundus (strain DSM 5631 / JCM 9629 / NBRC 100127 / Av18)</name>
    <dbReference type="NCBI Taxonomy" id="572546"/>
    <lineage>
        <taxon>Archaea</taxon>
        <taxon>Methanobacteriati</taxon>
        <taxon>Methanobacteriota</taxon>
        <taxon>Archaeoglobi</taxon>
        <taxon>Archaeoglobales</taxon>
        <taxon>Archaeoglobaceae</taxon>
        <taxon>Archaeoglobus</taxon>
    </lineage>
</organism>
<dbReference type="SUPFAM" id="SSF140726">
    <property type="entry name" value="AF0941-like"/>
    <property type="match status" value="1"/>
</dbReference>
<name>D2RDF9_ARCPA</name>
<gene>
    <name evidence="2" type="ordered locus">Arcpr_1094</name>
</gene>
<dbReference type="Gene3D" id="1.10.3200.10">
    <property type="entry name" value="AF0941-like"/>
    <property type="match status" value="1"/>
</dbReference>
<dbReference type="InterPro" id="IPR013502">
    <property type="entry name" value="Uncharacterised_AF0941"/>
</dbReference>
<dbReference type="HOGENOM" id="CLU_1954540_0_0_2"/>
<keyword evidence="3" id="KW-1185">Reference proteome</keyword>
<dbReference type="EMBL" id="CP001857">
    <property type="protein sequence ID" value="ADB58153.1"/>
    <property type="molecule type" value="Genomic_DNA"/>
</dbReference>
<feature type="coiled-coil region" evidence="1">
    <location>
        <begin position="75"/>
        <end position="109"/>
    </location>
</feature>
<dbReference type="KEGG" id="apo:Arcpr_1094"/>
<dbReference type="Proteomes" id="UP000001901">
    <property type="component" value="Chromosome"/>
</dbReference>
<proteinExistence type="predicted"/>
<dbReference type="STRING" id="572546.Arcpr_1094"/>
<dbReference type="Pfam" id="PF14591">
    <property type="entry name" value="AF0941-like"/>
    <property type="match status" value="1"/>
</dbReference>
<evidence type="ECO:0000256" key="1">
    <source>
        <dbReference type="SAM" id="Coils"/>
    </source>
</evidence>
<dbReference type="eggNOG" id="arCOG10390">
    <property type="taxonomic scope" value="Archaea"/>
</dbReference>
<evidence type="ECO:0000313" key="2">
    <source>
        <dbReference type="EMBL" id="ADB58153.1"/>
    </source>
</evidence>
<dbReference type="AlphaFoldDB" id="D2RDF9"/>
<protein>
    <submittedName>
        <fullName evidence="2">Uncharacterized protein</fullName>
    </submittedName>
</protein>
<evidence type="ECO:0000313" key="3">
    <source>
        <dbReference type="Proteomes" id="UP000001901"/>
    </source>
</evidence>